<comment type="caution">
    <text evidence="2">The sequence shown here is derived from an EMBL/GenBank/DDBJ whole genome shotgun (WGS) entry which is preliminary data.</text>
</comment>
<proteinExistence type="predicted"/>
<keyword evidence="1" id="KW-0732">Signal</keyword>
<keyword evidence="3" id="KW-1185">Reference proteome</keyword>
<evidence type="ECO:0008006" key="4">
    <source>
        <dbReference type="Google" id="ProtNLM"/>
    </source>
</evidence>
<gene>
    <name evidence="2" type="ORF">K0U00_20430</name>
</gene>
<organism evidence="2 3">
    <name type="scientific">Paenibacillus sepulcri</name>
    <dbReference type="NCBI Taxonomy" id="359917"/>
    <lineage>
        <taxon>Bacteria</taxon>
        <taxon>Bacillati</taxon>
        <taxon>Bacillota</taxon>
        <taxon>Bacilli</taxon>
        <taxon>Bacillales</taxon>
        <taxon>Paenibacillaceae</taxon>
        <taxon>Paenibacillus</taxon>
    </lineage>
</organism>
<dbReference type="RefSeq" id="WP_210047047.1">
    <property type="nucleotide sequence ID" value="NZ_JBHLVU010000083.1"/>
</dbReference>
<name>A0ABS7C652_9BACL</name>
<dbReference type="EMBL" id="JAHZIK010000571">
    <property type="protein sequence ID" value="MBW7456405.1"/>
    <property type="molecule type" value="Genomic_DNA"/>
</dbReference>
<evidence type="ECO:0000256" key="1">
    <source>
        <dbReference type="SAM" id="SignalP"/>
    </source>
</evidence>
<accession>A0ABS7C652</accession>
<dbReference type="Proteomes" id="UP001519887">
    <property type="component" value="Unassembled WGS sequence"/>
</dbReference>
<feature type="chain" id="PRO_5047252407" description="DUF4879 domain-containing protein" evidence="1">
    <location>
        <begin position="29"/>
        <end position="166"/>
    </location>
</feature>
<evidence type="ECO:0000313" key="3">
    <source>
        <dbReference type="Proteomes" id="UP001519887"/>
    </source>
</evidence>
<reference evidence="2 3" key="1">
    <citation type="submission" date="2021-07" db="EMBL/GenBank/DDBJ databases">
        <title>Paenibacillus radiodurans sp. nov., isolated from the southeastern edge of Tengger Desert.</title>
        <authorList>
            <person name="Zhang G."/>
        </authorList>
    </citation>
    <scope>NUCLEOTIDE SEQUENCE [LARGE SCALE GENOMIC DNA]</scope>
    <source>
        <strain evidence="2 3">CCM 7311</strain>
    </source>
</reference>
<evidence type="ECO:0000313" key="2">
    <source>
        <dbReference type="EMBL" id="MBW7456405.1"/>
    </source>
</evidence>
<feature type="signal peptide" evidence="1">
    <location>
        <begin position="1"/>
        <end position="28"/>
    </location>
</feature>
<sequence>MKPMTYLVTFLSSFLVLVSFWMMPSANAEPNGQPVAPSVQISQSKGTVGAAIHFSSEGLKQNVPVKLLWETEQGSYDIKGLYSFIGPVYKPEVNTILTGMSDEQGKWQGSFIIPRGFGGDHTIWYGNHGTSRGNQLFDHGKQLAIVIRQQDDGLNLRGIHEWQRDR</sequence>
<protein>
    <recommendedName>
        <fullName evidence="4">DUF4879 domain-containing protein</fullName>
    </recommendedName>
</protein>